<organism evidence="2 3">
    <name type="scientific">Engystomops pustulosus</name>
    <name type="common">Tungara frog</name>
    <name type="synonym">Physalaemus pustulosus</name>
    <dbReference type="NCBI Taxonomy" id="76066"/>
    <lineage>
        <taxon>Eukaryota</taxon>
        <taxon>Metazoa</taxon>
        <taxon>Chordata</taxon>
        <taxon>Craniata</taxon>
        <taxon>Vertebrata</taxon>
        <taxon>Euteleostomi</taxon>
        <taxon>Amphibia</taxon>
        <taxon>Batrachia</taxon>
        <taxon>Anura</taxon>
        <taxon>Neobatrachia</taxon>
        <taxon>Hyloidea</taxon>
        <taxon>Leptodactylidae</taxon>
        <taxon>Leiuperinae</taxon>
        <taxon>Engystomops</taxon>
    </lineage>
</organism>
<evidence type="ECO:0000256" key="1">
    <source>
        <dbReference type="SAM" id="MobiDB-lite"/>
    </source>
</evidence>
<dbReference type="AlphaFoldDB" id="A0AAV6YBP0"/>
<name>A0AAV6YBP0_ENGPU</name>
<evidence type="ECO:0000313" key="2">
    <source>
        <dbReference type="EMBL" id="KAG8534757.1"/>
    </source>
</evidence>
<protein>
    <submittedName>
        <fullName evidence="2">Uncharacterized protein</fullName>
    </submittedName>
</protein>
<gene>
    <name evidence="2" type="ORF">GDO81_018630</name>
</gene>
<dbReference type="EMBL" id="WNYA01091848">
    <property type="protein sequence ID" value="KAG8534757.1"/>
    <property type="molecule type" value="Genomic_DNA"/>
</dbReference>
<accession>A0AAV6YBP0</accession>
<keyword evidence="3" id="KW-1185">Reference proteome</keyword>
<feature type="region of interest" description="Disordered" evidence="1">
    <location>
        <begin position="1"/>
        <end position="36"/>
    </location>
</feature>
<feature type="compositionally biased region" description="Basic and acidic residues" evidence="1">
    <location>
        <begin position="7"/>
        <end position="20"/>
    </location>
</feature>
<evidence type="ECO:0000313" key="3">
    <source>
        <dbReference type="Proteomes" id="UP000824782"/>
    </source>
</evidence>
<sequence>MGQQESHLSKLKDKVHEGRARGLLLSRGPSEEDGSQLILRTTDELKQVTSVRSSEVYVEPLRSIREDVAFKVESRCWRKPKVS</sequence>
<proteinExistence type="predicted"/>
<dbReference type="Proteomes" id="UP000824782">
    <property type="component" value="Unassembled WGS sequence"/>
</dbReference>
<comment type="caution">
    <text evidence="2">The sequence shown here is derived from an EMBL/GenBank/DDBJ whole genome shotgun (WGS) entry which is preliminary data.</text>
</comment>
<reference evidence="2" key="1">
    <citation type="thesis" date="2020" institute="ProQuest LLC" country="789 East Eisenhower Parkway, Ann Arbor, MI, USA">
        <title>Comparative Genomics and Chromosome Evolution.</title>
        <authorList>
            <person name="Mudd A.B."/>
        </authorList>
    </citation>
    <scope>NUCLEOTIDE SEQUENCE</scope>
    <source>
        <strain evidence="2">237g6f4</strain>
        <tissue evidence="2">Blood</tissue>
    </source>
</reference>